<dbReference type="InterPro" id="IPR050444">
    <property type="entry name" value="Polyketide_Synthase"/>
</dbReference>
<dbReference type="SUPFAM" id="SSF52151">
    <property type="entry name" value="FabD/lysophospholipase-like"/>
    <property type="match status" value="1"/>
</dbReference>
<evidence type="ECO:0000259" key="3">
    <source>
        <dbReference type="SMART" id="SM00827"/>
    </source>
</evidence>
<reference evidence="5" key="1">
    <citation type="submission" date="2020-06" db="EMBL/GenBank/DDBJ databases">
        <title>A chromosome-scale genome assembly of Talaromyces rugulosus W13939.</title>
        <authorList>
            <person name="Wang B."/>
            <person name="Guo L."/>
            <person name="Ye K."/>
            <person name="Wang L."/>
        </authorList>
    </citation>
    <scope>NUCLEOTIDE SEQUENCE [LARGE SCALE GENOMIC DNA]</scope>
    <source>
        <strain evidence="5">W13939</strain>
    </source>
</reference>
<evidence type="ECO:0000313" key="4">
    <source>
        <dbReference type="EMBL" id="QKX59417.1"/>
    </source>
</evidence>
<feature type="transmembrane region" description="Helical" evidence="2">
    <location>
        <begin position="313"/>
        <end position="336"/>
    </location>
</feature>
<dbReference type="PANTHER" id="PTHR45681">
    <property type="entry name" value="POLYKETIDE SYNTHASE 44-RELATED"/>
    <property type="match status" value="1"/>
</dbReference>
<dbReference type="EMBL" id="CP055900">
    <property type="protein sequence ID" value="QKX59417.1"/>
    <property type="molecule type" value="Genomic_DNA"/>
</dbReference>
<keyword evidence="2" id="KW-0472">Membrane</keyword>
<dbReference type="SMART" id="SM00827">
    <property type="entry name" value="PKS_AT"/>
    <property type="match status" value="1"/>
</dbReference>
<dbReference type="Pfam" id="PF00698">
    <property type="entry name" value="Acyl_transf_1"/>
    <property type="match status" value="1"/>
</dbReference>
<dbReference type="PANTHER" id="PTHR45681:SF6">
    <property type="entry name" value="POLYKETIDE SYNTHASE 37"/>
    <property type="match status" value="1"/>
</dbReference>
<dbReference type="GeneID" id="55994046"/>
<dbReference type="GO" id="GO:0016740">
    <property type="term" value="F:transferase activity"/>
    <property type="evidence" value="ECO:0007669"/>
    <property type="project" value="UniProtKB-KW"/>
</dbReference>
<organism evidence="4 5">
    <name type="scientific">Talaromyces rugulosus</name>
    <name type="common">Penicillium rugulosum</name>
    <dbReference type="NCBI Taxonomy" id="121627"/>
    <lineage>
        <taxon>Eukaryota</taxon>
        <taxon>Fungi</taxon>
        <taxon>Dikarya</taxon>
        <taxon>Ascomycota</taxon>
        <taxon>Pezizomycotina</taxon>
        <taxon>Eurotiomycetes</taxon>
        <taxon>Eurotiomycetidae</taxon>
        <taxon>Eurotiales</taxon>
        <taxon>Trichocomaceae</taxon>
        <taxon>Talaromyces</taxon>
        <taxon>Talaromyces sect. Islandici</taxon>
    </lineage>
</organism>
<accession>A0A7H8QZL3</accession>
<dbReference type="KEGG" id="trg:TRUGW13939_06551"/>
<gene>
    <name evidence="4" type="ORF">TRUGW13939_06551</name>
</gene>
<dbReference type="InterPro" id="IPR014043">
    <property type="entry name" value="Acyl_transferase_dom"/>
</dbReference>
<protein>
    <recommendedName>
        <fullName evidence="3">Malonyl-CoA:ACP transacylase (MAT) domain-containing protein</fullName>
    </recommendedName>
</protein>
<sequence>MVELLGVWPTFTKSIDRAGQLLTKIGSSWDLRTELTKSIQTSRMEEPEIAQPLSTAIQLALVDTLAELGVLPSLVAGHSSGEIAAAYCAKAISFEDAITVAYHRGRLASDLRKRVVDRPGSMLAVGAAPEVVDAKISELGDASKRLEIACYNSPSSVTVSGDDDAIVSLMEILNADEIFHRKLNTGGAAYHSHQMKMIEKEYFDSLEGIRAGVTDSSVIMVSSLTGNEIKETLIDRAYWVQNLVSPVQFAEATKKLCQTKSGYKRVNLILEVGPHSQMRAPIKQTLRTLRGDRDAHRSGYNLLATLFRRFSSFLAWLSMYSRFFWLVFFSVLHLTVQNVSSPFYYYFITQSNVIASIHERDSYTNYTLYIASEKPTTILKG</sequence>
<dbReference type="SUPFAM" id="SSF55048">
    <property type="entry name" value="Probable ACP-binding domain of malonyl-CoA ACP transacylase"/>
    <property type="match status" value="1"/>
</dbReference>
<keyword evidence="5" id="KW-1185">Reference proteome</keyword>
<dbReference type="InterPro" id="IPR016035">
    <property type="entry name" value="Acyl_Trfase/lysoPLipase"/>
</dbReference>
<dbReference type="InterPro" id="IPR016036">
    <property type="entry name" value="Malonyl_transacylase_ACP-bd"/>
</dbReference>
<evidence type="ECO:0000313" key="5">
    <source>
        <dbReference type="Proteomes" id="UP000509510"/>
    </source>
</evidence>
<feature type="domain" description="Malonyl-CoA:ACP transacylase (MAT)" evidence="3">
    <location>
        <begin position="2"/>
        <end position="310"/>
    </location>
</feature>
<name>A0A7H8QZL3_TALRU</name>
<dbReference type="RefSeq" id="XP_035345595.1">
    <property type="nucleotide sequence ID" value="XM_035489702.1"/>
</dbReference>
<dbReference type="InterPro" id="IPR001227">
    <property type="entry name" value="Ac_transferase_dom_sf"/>
</dbReference>
<keyword evidence="1" id="KW-0808">Transferase</keyword>
<evidence type="ECO:0000256" key="2">
    <source>
        <dbReference type="SAM" id="Phobius"/>
    </source>
</evidence>
<dbReference type="Proteomes" id="UP000509510">
    <property type="component" value="Chromosome III"/>
</dbReference>
<dbReference type="AlphaFoldDB" id="A0A7H8QZL3"/>
<dbReference type="OrthoDB" id="3799328at2759"/>
<keyword evidence="2" id="KW-0812">Transmembrane</keyword>
<evidence type="ECO:0000256" key="1">
    <source>
        <dbReference type="ARBA" id="ARBA00022679"/>
    </source>
</evidence>
<dbReference type="Gene3D" id="3.40.366.10">
    <property type="entry name" value="Malonyl-Coenzyme A Acyl Carrier Protein, domain 2"/>
    <property type="match status" value="1"/>
</dbReference>
<proteinExistence type="predicted"/>
<keyword evidence="2" id="KW-1133">Transmembrane helix</keyword>